<feature type="compositionally biased region" description="Polar residues" evidence="1">
    <location>
        <begin position="552"/>
        <end position="567"/>
    </location>
</feature>
<dbReference type="PANTHER" id="PTHR43081">
    <property type="entry name" value="ADENYLATE CYCLASE, TERMINAL-DIFFERENTIATION SPECIFIC-RELATED"/>
    <property type="match status" value="1"/>
</dbReference>
<sequence length="631" mass="69161">MPELIAQGRNSGQRWCREVPDATNHRGITIGRSGADWDVPWDSMISRAHIRLTAMPDDRVEIQRLPTARNPVFHGGRQVDQFTLVPGEHFVIGHTTFTLASRAGSSHTPNVGDVTEHAFDLGSLRRQKFRDANQRIDALTKLPDLITGSSTEQELLVRLTGVLLTSTPAATDVAIVCYRDTADEAKSGLRILHRDSRVPGREQPPISSRLVRAAVSSRESRLHLWSSTRRDAVAFTASEEVDWAFCVPIRSDACAGWAFYVAGQTMAPLSADPDEQAEESAPQDLGDDVKFAELVGTMLGNLRKSLRLERRQSAMRSFFAPVVMDALANREVSEVLAPRETELAVMFCDLRGFSRQSEQASDRLLELLDRVSNALGVMTHHILRQRGVIGDFHGDAAMGFWGWPLDQPDRQVRAALAALLIWRHYAADTNQSGFRCGIGIASGRAVAGRIGTTDQVKVTAFGPVVNLASRLEGMTKVFGAEVLLDQTTAEALSTATPGSFGTFRLRRLATVRPAGMNEPLQISQLLGTSDDGSLQESVELGVDSAVTPIDSPGQQDGSDSAAPSPSMLTDDDIRNYEQALDRFVAGDWDETYQLLHALPAWDRPKDVLLSVILRHNRIPPADWDGVIDLPK</sequence>
<evidence type="ECO:0000259" key="2">
    <source>
        <dbReference type="PROSITE" id="PS50125"/>
    </source>
</evidence>
<dbReference type="Gene3D" id="2.60.200.20">
    <property type="match status" value="1"/>
</dbReference>
<dbReference type="Gene3D" id="3.30.70.1230">
    <property type="entry name" value="Nucleotide cyclase"/>
    <property type="match status" value="1"/>
</dbReference>
<dbReference type="SMART" id="SM00044">
    <property type="entry name" value="CYCc"/>
    <property type="match status" value="1"/>
</dbReference>
<accession>A0A5C5YDA7</accession>
<dbReference type="SUPFAM" id="SSF55073">
    <property type="entry name" value="Nucleotide cyclase"/>
    <property type="match status" value="1"/>
</dbReference>
<dbReference type="OrthoDB" id="9806704at2"/>
<dbReference type="SUPFAM" id="SSF49879">
    <property type="entry name" value="SMAD/FHA domain"/>
    <property type="match status" value="1"/>
</dbReference>
<feature type="region of interest" description="Disordered" evidence="1">
    <location>
        <begin position="545"/>
        <end position="570"/>
    </location>
</feature>
<keyword evidence="4" id="KW-1185">Reference proteome</keyword>
<dbReference type="InterPro" id="IPR008984">
    <property type="entry name" value="SMAD_FHA_dom_sf"/>
</dbReference>
<evidence type="ECO:0000313" key="4">
    <source>
        <dbReference type="Proteomes" id="UP000317238"/>
    </source>
</evidence>
<gene>
    <name evidence="3" type="primary">cyaA_2</name>
    <name evidence="3" type="ORF">Pan14r_47610</name>
</gene>
<dbReference type="EMBL" id="SJPL01000001">
    <property type="protein sequence ID" value="TWT72441.1"/>
    <property type="molecule type" value="Genomic_DNA"/>
</dbReference>
<reference evidence="3 4" key="1">
    <citation type="submission" date="2019-02" db="EMBL/GenBank/DDBJ databases">
        <title>Deep-cultivation of Planctomycetes and their phenomic and genomic characterization uncovers novel biology.</title>
        <authorList>
            <person name="Wiegand S."/>
            <person name="Jogler M."/>
            <person name="Boedeker C."/>
            <person name="Pinto D."/>
            <person name="Vollmers J."/>
            <person name="Rivas-Marin E."/>
            <person name="Kohn T."/>
            <person name="Peeters S.H."/>
            <person name="Heuer A."/>
            <person name="Rast P."/>
            <person name="Oberbeckmann S."/>
            <person name="Bunk B."/>
            <person name="Jeske O."/>
            <person name="Meyerdierks A."/>
            <person name="Storesund J.E."/>
            <person name="Kallscheuer N."/>
            <person name="Luecker S."/>
            <person name="Lage O.M."/>
            <person name="Pohl T."/>
            <person name="Merkel B.J."/>
            <person name="Hornburger P."/>
            <person name="Mueller R.-W."/>
            <person name="Bruemmer F."/>
            <person name="Labrenz M."/>
            <person name="Spormann A.M."/>
            <person name="Op Den Camp H."/>
            <person name="Overmann J."/>
            <person name="Amann R."/>
            <person name="Jetten M.S.M."/>
            <person name="Mascher T."/>
            <person name="Medema M.H."/>
            <person name="Devos D.P."/>
            <person name="Kaster A.-K."/>
            <person name="Ovreas L."/>
            <person name="Rohde M."/>
            <person name="Galperin M.Y."/>
            <person name="Jogler C."/>
        </authorList>
    </citation>
    <scope>NUCLEOTIDE SEQUENCE [LARGE SCALE GENOMIC DNA]</scope>
    <source>
        <strain evidence="3 4">Pan14r</strain>
    </source>
</reference>
<dbReference type="EC" id="4.6.1.1" evidence="3"/>
<dbReference type="PANTHER" id="PTHR43081:SF20">
    <property type="entry name" value="TWO-COMPONENT RESPONSE REGULATOR"/>
    <property type="match status" value="1"/>
</dbReference>
<dbReference type="PROSITE" id="PS50125">
    <property type="entry name" value="GUANYLATE_CYCLASE_2"/>
    <property type="match status" value="1"/>
</dbReference>
<feature type="domain" description="Guanylate cyclase" evidence="2">
    <location>
        <begin position="344"/>
        <end position="472"/>
    </location>
</feature>
<dbReference type="GO" id="GO:0006171">
    <property type="term" value="P:cAMP biosynthetic process"/>
    <property type="evidence" value="ECO:0007669"/>
    <property type="project" value="TreeGrafter"/>
</dbReference>
<keyword evidence="3" id="KW-0456">Lyase</keyword>
<dbReference type="InterPro" id="IPR001054">
    <property type="entry name" value="A/G_cyclase"/>
</dbReference>
<organism evidence="3 4">
    <name type="scientific">Crateriforma conspicua</name>
    <dbReference type="NCBI Taxonomy" id="2527996"/>
    <lineage>
        <taxon>Bacteria</taxon>
        <taxon>Pseudomonadati</taxon>
        <taxon>Planctomycetota</taxon>
        <taxon>Planctomycetia</taxon>
        <taxon>Planctomycetales</taxon>
        <taxon>Planctomycetaceae</taxon>
        <taxon>Crateriforma</taxon>
    </lineage>
</organism>
<comment type="caution">
    <text evidence="3">The sequence shown here is derived from an EMBL/GenBank/DDBJ whole genome shotgun (WGS) entry which is preliminary data.</text>
</comment>
<dbReference type="CDD" id="cd07302">
    <property type="entry name" value="CHD"/>
    <property type="match status" value="1"/>
</dbReference>
<protein>
    <submittedName>
        <fullName evidence="3">Adenylate cyclase 1</fullName>
        <ecNumber evidence="3">4.6.1.1</ecNumber>
    </submittedName>
</protein>
<dbReference type="CDD" id="cd00060">
    <property type="entry name" value="FHA"/>
    <property type="match status" value="1"/>
</dbReference>
<dbReference type="GO" id="GO:0004016">
    <property type="term" value="F:adenylate cyclase activity"/>
    <property type="evidence" value="ECO:0007669"/>
    <property type="project" value="UniProtKB-EC"/>
</dbReference>
<dbReference type="InterPro" id="IPR029787">
    <property type="entry name" value="Nucleotide_cyclase"/>
</dbReference>
<evidence type="ECO:0000256" key="1">
    <source>
        <dbReference type="SAM" id="MobiDB-lite"/>
    </source>
</evidence>
<name>A0A5C5YDA7_9PLAN</name>
<dbReference type="GO" id="GO:0035556">
    <property type="term" value="P:intracellular signal transduction"/>
    <property type="evidence" value="ECO:0007669"/>
    <property type="project" value="InterPro"/>
</dbReference>
<dbReference type="Pfam" id="PF00211">
    <property type="entry name" value="Guanylate_cyc"/>
    <property type="match status" value="1"/>
</dbReference>
<dbReference type="Proteomes" id="UP000317238">
    <property type="component" value="Unassembled WGS sequence"/>
</dbReference>
<dbReference type="RefSeq" id="WP_146440324.1">
    <property type="nucleotide sequence ID" value="NZ_SJPL01000001.1"/>
</dbReference>
<proteinExistence type="predicted"/>
<dbReference type="AlphaFoldDB" id="A0A5C5YDA7"/>
<dbReference type="InterPro" id="IPR050697">
    <property type="entry name" value="Adenylyl/Guanylyl_Cyclase_3/4"/>
</dbReference>
<evidence type="ECO:0000313" key="3">
    <source>
        <dbReference type="EMBL" id="TWT72441.1"/>
    </source>
</evidence>